<dbReference type="InterPro" id="IPR029063">
    <property type="entry name" value="SAM-dependent_MTases_sf"/>
</dbReference>
<dbReference type="PANTHER" id="PTHR34203:SF15">
    <property type="entry name" value="SLL1173 PROTEIN"/>
    <property type="match status" value="1"/>
</dbReference>
<name>A0A090N6X5_AFIFE</name>
<dbReference type="EMBL" id="CCAZ020000001">
    <property type="protein sequence ID" value="CEG07613.1"/>
    <property type="molecule type" value="Genomic_DNA"/>
</dbReference>
<dbReference type="SUPFAM" id="SSF53335">
    <property type="entry name" value="S-adenosyl-L-methionine-dependent methyltransferases"/>
    <property type="match status" value="1"/>
</dbReference>
<accession>A0A090N6X5</accession>
<dbReference type="NCBIfam" id="TIGR01444">
    <property type="entry name" value="fkbM_fam"/>
    <property type="match status" value="1"/>
</dbReference>
<dbReference type="OrthoDB" id="8052759at2"/>
<evidence type="ECO:0000313" key="2">
    <source>
        <dbReference type="EMBL" id="CEG07613.1"/>
    </source>
</evidence>
<dbReference type="Pfam" id="PF05050">
    <property type="entry name" value="Methyltransf_21"/>
    <property type="match status" value="1"/>
</dbReference>
<keyword evidence="3" id="KW-1185">Reference proteome</keyword>
<keyword evidence="2" id="KW-0489">Methyltransferase</keyword>
<protein>
    <submittedName>
        <fullName evidence="2">Methyltransferase, FkbM family</fullName>
    </submittedName>
</protein>
<dbReference type="STRING" id="1035.BN961_01011"/>
<comment type="caution">
    <text evidence="2">The sequence shown here is derived from an EMBL/GenBank/DDBJ whole genome shotgun (WGS) entry which is preliminary data.</text>
</comment>
<dbReference type="AlphaFoldDB" id="A0A090N6X5"/>
<evidence type="ECO:0000313" key="3">
    <source>
        <dbReference type="Proteomes" id="UP000035762"/>
    </source>
</evidence>
<dbReference type="PANTHER" id="PTHR34203">
    <property type="entry name" value="METHYLTRANSFERASE, FKBM FAMILY PROTEIN"/>
    <property type="match status" value="1"/>
</dbReference>
<dbReference type="RefSeq" id="WP_048755829.1">
    <property type="nucleotide sequence ID" value="NZ_CCAZ020000001.1"/>
</dbReference>
<gene>
    <name evidence="2" type="ORF">BN961_01011</name>
</gene>
<organism evidence="2 3">
    <name type="scientific">Afipia felis</name>
    <name type="common">Cat scratch disease bacillus</name>
    <dbReference type="NCBI Taxonomy" id="1035"/>
    <lineage>
        <taxon>Bacteria</taxon>
        <taxon>Pseudomonadati</taxon>
        <taxon>Pseudomonadota</taxon>
        <taxon>Alphaproteobacteria</taxon>
        <taxon>Hyphomicrobiales</taxon>
        <taxon>Nitrobacteraceae</taxon>
        <taxon>Afipia</taxon>
    </lineage>
</organism>
<dbReference type="InterPro" id="IPR006342">
    <property type="entry name" value="FkbM_mtfrase"/>
</dbReference>
<dbReference type="Gene3D" id="3.40.50.150">
    <property type="entry name" value="Vaccinia Virus protein VP39"/>
    <property type="match status" value="1"/>
</dbReference>
<dbReference type="GO" id="GO:0008168">
    <property type="term" value="F:methyltransferase activity"/>
    <property type="evidence" value="ECO:0007669"/>
    <property type="project" value="UniProtKB-KW"/>
</dbReference>
<keyword evidence="2" id="KW-0808">Transferase</keyword>
<proteinExistence type="predicted"/>
<dbReference type="GO" id="GO:0032259">
    <property type="term" value="P:methylation"/>
    <property type="evidence" value="ECO:0007669"/>
    <property type="project" value="UniProtKB-KW"/>
</dbReference>
<dbReference type="Proteomes" id="UP000035762">
    <property type="component" value="Unassembled WGS sequence"/>
</dbReference>
<evidence type="ECO:0000259" key="1">
    <source>
        <dbReference type="Pfam" id="PF05050"/>
    </source>
</evidence>
<reference evidence="2 3" key="1">
    <citation type="journal article" date="2014" name="Genome Announc.">
        <title>Genome Sequence of Afipia felis Strain 76713, Isolated in Hospital Water Using an Amoeba Co-Culture Procedure.</title>
        <authorList>
            <person name="Benamar S."/>
            <person name="La Scola B."/>
            <person name="Croce O."/>
        </authorList>
    </citation>
    <scope>NUCLEOTIDE SEQUENCE [LARGE SCALE GENOMIC DNA]</scope>
    <source>
        <strain evidence="2 3">76713</strain>
    </source>
</reference>
<sequence>MNSIAPEHSFNSVLTFDRATGEVAGAGARERLLIGAMQAGAAISSAWYFRGFAAGCQGLRTLSAEQPIEVRLNEDAIFSFPFCDGYWSLLLFSRYRYEFDIEMFFKGIADADYTLIDGGANFGYWSVLTSSRPYGSHHSIAIEPSSANFTWLSRNASRNGGRFTPVKAAIGATEGVAHLSGRKHEALSIVGGSDAGEEVPVITLDSLMERMKLDPKGRYVAKLDVEGVEIAAIAGGEKLLSGDCVMICEEHGNDRNHTISRHILDHTPFKLFCYDPATGRFEQLTDVSPLDRIKRAVNYGYNVLATASPYWEERIRALGPFSRER</sequence>
<dbReference type="InterPro" id="IPR052514">
    <property type="entry name" value="SAM-dependent_MTase"/>
</dbReference>
<feature type="domain" description="Methyltransferase FkbM" evidence="1">
    <location>
        <begin position="117"/>
        <end position="254"/>
    </location>
</feature>